<dbReference type="Proteomes" id="UP000887013">
    <property type="component" value="Unassembled WGS sequence"/>
</dbReference>
<accession>A0A8X6R467</accession>
<keyword evidence="2" id="KW-1185">Reference proteome</keyword>
<evidence type="ECO:0000313" key="1">
    <source>
        <dbReference type="EMBL" id="GFU48060.1"/>
    </source>
</evidence>
<dbReference type="EMBL" id="BMAW01086613">
    <property type="protein sequence ID" value="GFU48060.1"/>
    <property type="molecule type" value="Genomic_DNA"/>
</dbReference>
<gene>
    <name evidence="1" type="ORF">NPIL_193681</name>
</gene>
<feature type="non-terminal residue" evidence="1">
    <location>
        <position position="1"/>
    </location>
</feature>
<protein>
    <submittedName>
        <fullName evidence="1">Uncharacterized protein</fullName>
    </submittedName>
</protein>
<evidence type="ECO:0000313" key="2">
    <source>
        <dbReference type="Proteomes" id="UP000887013"/>
    </source>
</evidence>
<reference evidence="1" key="1">
    <citation type="submission" date="2020-08" db="EMBL/GenBank/DDBJ databases">
        <title>Multicomponent nature underlies the extraordinary mechanical properties of spider dragline silk.</title>
        <authorList>
            <person name="Kono N."/>
            <person name="Nakamura H."/>
            <person name="Mori M."/>
            <person name="Yoshida Y."/>
            <person name="Ohtoshi R."/>
            <person name="Malay A.D."/>
            <person name="Moran D.A.P."/>
            <person name="Tomita M."/>
            <person name="Numata K."/>
            <person name="Arakawa K."/>
        </authorList>
    </citation>
    <scope>NUCLEOTIDE SEQUENCE</scope>
</reference>
<dbReference type="AlphaFoldDB" id="A0A8X6R467"/>
<sequence length="61" mass="6813">IERDHCGSSHSFGIVHEALGKRDATPRRMSCRLGVDCTTVKWKSHPCVPSRVTQLQPQAKL</sequence>
<comment type="caution">
    <text evidence="1">The sequence shown here is derived from an EMBL/GenBank/DDBJ whole genome shotgun (WGS) entry which is preliminary data.</text>
</comment>
<name>A0A8X6R467_NEPPI</name>
<proteinExistence type="predicted"/>
<organism evidence="1 2">
    <name type="scientific">Nephila pilipes</name>
    <name type="common">Giant wood spider</name>
    <name type="synonym">Nephila maculata</name>
    <dbReference type="NCBI Taxonomy" id="299642"/>
    <lineage>
        <taxon>Eukaryota</taxon>
        <taxon>Metazoa</taxon>
        <taxon>Ecdysozoa</taxon>
        <taxon>Arthropoda</taxon>
        <taxon>Chelicerata</taxon>
        <taxon>Arachnida</taxon>
        <taxon>Araneae</taxon>
        <taxon>Araneomorphae</taxon>
        <taxon>Entelegynae</taxon>
        <taxon>Araneoidea</taxon>
        <taxon>Nephilidae</taxon>
        <taxon>Nephila</taxon>
    </lineage>
</organism>